<dbReference type="RefSeq" id="WP_182513862.1">
    <property type="nucleotide sequence ID" value="NZ_JACJIQ010000015.1"/>
</dbReference>
<evidence type="ECO:0000313" key="1">
    <source>
        <dbReference type="EMBL" id="MBA9078738.1"/>
    </source>
</evidence>
<dbReference type="EMBL" id="JACJIQ010000015">
    <property type="protein sequence ID" value="MBA9078738.1"/>
    <property type="molecule type" value="Genomic_DNA"/>
</dbReference>
<gene>
    <name evidence="1" type="ORF">FHS90_003468</name>
</gene>
<comment type="caution">
    <text evidence="1">The sequence shown here is derived from an EMBL/GenBank/DDBJ whole genome shotgun (WGS) entry which is preliminary data.</text>
</comment>
<reference evidence="1 2" key="1">
    <citation type="submission" date="2020-08" db="EMBL/GenBank/DDBJ databases">
        <title>Genomic Encyclopedia of Type Strains, Phase IV (KMG-IV): sequencing the most valuable type-strain genomes for metagenomic binning, comparative biology and taxonomic classification.</title>
        <authorList>
            <person name="Goeker M."/>
        </authorList>
    </citation>
    <scope>NUCLEOTIDE SEQUENCE [LARGE SCALE GENOMIC DNA]</scope>
    <source>
        <strain evidence="1 2">DSM 29854</strain>
    </source>
</reference>
<name>A0A839GWE2_9BACT</name>
<accession>A0A839GWE2</accession>
<sequence>MKDTFLSLAQAWVVPPFWGYFSENRAKTESYNLTNKQTRAPEKVC</sequence>
<keyword evidence="2" id="KW-1185">Reference proteome</keyword>
<organism evidence="1 2">
    <name type="scientific">Rufibacter quisquiliarum</name>
    <dbReference type="NCBI Taxonomy" id="1549639"/>
    <lineage>
        <taxon>Bacteria</taxon>
        <taxon>Pseudomonadati</taxon>
        <taxon>Bacteroidota</taxon>
        <taxon>Cytophagia</taxon>
        <taxon>Cytophagales</taxon>
        <taxon>Hymenobacteraceae</taxon>
        <taxon>Rufibacter</taxon>
    </lineage>
</organism>
<evidence type="ECO:0000313" key="2">
    <source>
        <dbReference type="Proteomes" id="UP000563094"/>
    </source>
</evidence>
<dbReference type="Proteomes" id="UP000563094">
    <property type="component" value="Unassembled WGS sequence"/>
</dbReference>
<protein>
    <submittedName>
        <fullName evidence="1">Uncharacterized protein</fullName>
    </submittedName>
</protein>
<proteinExistence type="predicted"/>
<dbReference type="AlphaFoldDB" id="A0A839GWE2"/>